<dbReference type="OrthoDB" id="3923077at2759"/>
<evidence type="ECO:0000256" key="4">
    <source>
        <dbReference type="ARBA" id="ARBA00023136"/>
    </source>
</evidence>
<evidence type="ECO:0000313" key="10">
    <source>
        <dbReference type="Proteomes" id="UP000660729"/>
    </source>
</evidence>
<evidence type="ECO:0000259" key="8">
    <source>
        <dbReference type="Pfam" id="PF20684"/>
    </source>
</evidence>
<evidence type="ECO:0000256" key="1">
    <source>
        <dbReference type="ARBA" id="ARBA00004141"/>
    </source>
</evidence>
<name>A0A8H6RMH7_9PEZI</name>
<dbReference type="GO" id="GO:0016020">
    <property type="term" value="C:membrane"/>
    <property type="evidence" value="ECO:0007669"/>
    <property type="project" value="UniProtKB-SubCell"/>
</dbReference>
<comment type="similarity">
    <text evidence="5">Belongs to the SAT4 family.</text>
</comment>
<feature type="transmembrane region" description="Helical" evidence="7">
    <location>
        <begin position="12"/>
        <end position="30"/>
    </location>
</feature>
<feature type="transmembrane region" description="Helical" evidence="7">
    <location>
        <begin position="85"/>
        <end position="109"/>
    </location>
</feature>
<organism evidence="9 10">
    <name type="scientific">Pseudocercospora fuligena</name>
    <dbReference type="NCBI Taxonomy" id="685502"/>
    <lineage>
        <taxon>Eukaryota</taxon>
        <taxon>Fungi</taxon>
        <taxon>Dikarya</taxon>
        <taxon>Ascomycota</taxon>
        <taxon>Pezizomycotina</taxon>
        <taxon>Dothideomycetes</taxon>
        <taxon>Dothideomycetidae</taxon>
        <taxon>Mycosphaerellales</taxon>
        <taxon>Mycosphaerellaceae</taxon>
        <taxon>Pseudocercospora</taxon>
    </lineage>
</organism>
<dbReference type="InterPro" id="IPR049326">
    <property type="entry name" value="Rhodopsin_dom_fungi"/>
</dbReference>
<accession>A0A8H6RMH7</accession>
<comment type="caution">
    <text evidence="9">The sequence shown here is derived from an EMBL/GenBank/DDBJ whole genome shotgun (WGS) entry which is preliminary data.</text>
</comment>
<feature type="transmembrane region" description="Helical" evidence="7">
    <location>
        <begin position="121"/>
        <end position="144"/>
    </location>
</feature>
<feature type="domain" description="Rhodopsin" evidence="8">
    <location>
        <begin position="26"/>
        <end position="271"/>
    </location>
</feature>
<feature type="transmembrane region" description="Helical" evidence="7">
    <location>
        <begin position="164"/>
        <end position="191"/>
    </location>
</feature>
<dbReference type="AlphaFoldDB" id="A0A8H6RMH7"/>
<proteinExistence type="inferred from homology"/>
<evidence type="ECO:0000256" key="2">
    <source>
        <dbReference type="ARBA" id="ARBA00022692"/>
    </source>
</evidence>
<dbReference type="Pfam" id="PF20684">
    <property type="entry name" value="Fung_rhodopsin"/>
    <property type="match status" value="1"/>
</dbReference>
<keyword evidence="10" id="KW-1185">Reference proteome</keyword>
<evidence type="ECO:0000256" key="5">
    <source>
        <dbReference type="ARBA" id="ARBA00038359"/>
    </source>
</evidence>
<keyword evidence="2 7" id="KW-0812">Transmembrane</keyword>
<feature type="region of interest" description="Disordered" evidence="6">
    <location>
        <begin position="321"/>
        <end position="347"/>
    </location>
</feature>
<dbReference type="EMBL" id="JABCIY010000071">
    <property type="protein sequence ID" value="KAF7193833.1"/>
    <property type="molecule type" value="Genomic_DNA"/>
</dbReference>
<dbReference type="PANTHER" id="PTHR33048:SF96">
    <property type="entry name" value="INTEGRAL MEMBRANE PROTEIN"/>
    <property type="match status" value="1"/>
</dbReference>
<evidence type="ECO:0000256" key="6">
    <source>
        <dbReference type="SAM" id="MobiDB-lite"/>
    </source>
</evidence>
<sequence length="376" mass="41560">MTTLESRATLGVAIAFFVLSWISVGLRILVRAGMLRNFGADDWTMLATQLLFSAYLIAQLIGVAYGTGQHLDDLIPWRAEKALKAWYFCEIFYVCSTSFLKVSIGLFLLRVATNKIHIWIVRMIMILAAVFGFAFLFVIIFQCWPISDWWSLDPTQKHCIKPDIVIGLTYGVSGLNVIADWTLGILPAFIVKDLQMSVRQKRLVAIILSFAAVGSTATIVRLPYVGSLAQSFDGSNGDFLYTTVGVAIWTTVEIGVGITAGCMATLRPLIRLAFDKLGLSSSSGVRKSSGFRVPQYSRGRATPLDEFVIVSPKHGKTVTTITGNFDGEERSSSSSQEGLSRPHEPHTITKHFVVEYDDAKPDHEYEQGFTSLPKRS</sequence>
<keyword evidence="4 7" id="KW-0472">Membrane</keyword>
<evidence type="ECO:0000313" key="9">
    <source>
        <dbReference type="EMBL" id="KAF7193833.1"/>
    </source>
</evidence>
<evidence type="ECO:0000256" key="7">
    <source>
        <dbReference type="SAM" id="Phobius"/>
    </source>
</evidence>
<feature type="transmembrane region" description="Helical" evidence="7">
    <location>
        <begin position="42"/>
        <end position="65"/>
    </location>
</feature>
<keyword evidence="3 7" id="KW-1133">Transmembrane helix</keyword>
<dbReference type="Proteomes" id="UP000660729">
    <property type="component" value="Unassembled WGS sequence"/>
</dbReference>
<feature type="transmembrane region" description="Helical" evidence="7">
    <location>
        <begin position="203"/>
        <end position="224"/>
    </location>
</feature>
<feature type="transmembrane region" description="Helical" evidence="7">
    <location>
        <begin position="244"/>
        <end position="266"/>
    </location>
</feature>
<gene>
    <name evidence="9" type="ORF">HII31_04902</name>
</gene>
<comment type="subcellular location">
    <subcellularLocation>
        <location evidence="1">Membrane</location>
        <topology evidence="1">Multi-pass membrane protein</topology>
    </subcellularLocation>
</comment>
<dbReference type="InterPro" id="IPR052337">
    <property type="entry name" value="SAT4-like"/>
</dbReference>
<protein>
    <recommendedName>
        <fullName evidence="8">Rhodopsin domain-containing protein</fullName>
    </recommendedName>
</protein>
<evidence type="ECO:0000256" key="3">
    <source>
        <dbReference type="ARBA" id="ARBA00022989"/>
    </source>
</evidence>
<dbReference type="PANTHER" id="PTHR33048">
    <property type="entry name" value="PTH11-LIKE INTEGRAL MEMBRANE PROTEIN (AFU_ORTHOLOGUE AFUA_5G11245)"/>
    <property type="match status" value="1"/>
</dbReference>
<reference evidence="9" key="1">
    <citation type="submission" date="2020-04" db="EMBL/GenBank/DDBJ databases">
        <title>Draft genome resource of the tomato pathogen Pseudocercospora fuligena.</title>
        <authorList>
            <person name="Zaccaron A."/>
        </authorList>
    </citation>
    <scope>NUCLEOTIDE SEQUENCE</scope>
    <source>
        <strain evidence="9">PF001</strain>
    </source>
</reference>